<feature type="domain" description="Lipin N-terminal" evidence="2">
    <location>
        <begin position="12"/>
        <end position="95"/>
    </location>
</feature>
<dbReference type="Proteomes" id="UP001153076">
    <property type="component" value="Unassembled WGS sequence"/>
</dbReference>
<evidence type="ECO:0000256" key="1">
    <source>
        <dbReference type="SAM" id="MobiDB-lite"/>
    </source>
</evidence>
<feature type="region of interest" description="Disordered" evidence="1">
    <location>
        <begin position="501"/>
        <end position="543"/>
    </location>
</feature>
<evidence type="ECO:0000313" key="4">
    <source>
        <dbReference type="Proteomes" id="UP001153076"/>
    </source>
</evidence>
<dbReference type="GO" id="GO:0008195">
    <property type="term" value="F:phosphatidate phosphatase activity"/>
    <property type="evidence" value="ECO:0007669"/>
    <property type="project" value="TreeGrafter"/>
</dbReference>
<proteinExistence type="predicted"/>
<gene>
    <name evidence="3" type="ORF">Cgig2_017112</name>
</gene>
<feature type="region of interest" description="Disordered" evidence="1">
    <location>
        <begin position="198"/>
        <end position="219"/>
    </location>
</feature>
<protein>
    <recommendedName>
        <fullName evidence="2">Lipin N-terminal domain-containing protein</fullName>
    </recommendedName>
</protein>
<dbReference type="EMBL" id="JAKOGI010000385">
    <property type="protein sequence ID" value="KAJ8435817.1"/>
    <property type="molecule type" value="Genomic_DNA"/>
</dbReference>
<dbReference type="Pfam" id="PF04571">
    <property type="entry name" value="Lipin_N"/>
    <property type="match status" value="1"/>
</dbReference>
<accession>A0A9Q1K372</accession>
<dbReference type="PANTHER" id="PTHR12181">
    <property type="entry name" value="LIPIN"/>
    <property type="match status" value="1"/>
</dbReference>
<dbReference type="InterPro" id="IPR026058">
    <property type="entry name" value="LIPIN"/>
</dbReference>
<comment type="caution">
    <text evidence="3">The sequence shown here is derived from an EMBL/GenBank/DDBJ whole genome shotgun (WGS) entry which is preliminary data.</text>
</comment>
<dbReference type="OrthoDB" id="4567at2759"/>
<name>A0A9Q1K372_9CARY</name>
<evidence type="ECO:0000259" key="2">
    <source>
        <dbReference type="Pfam" id="PF04571"/>
    </source>
</evidence>
<reference evidence="3" key="1">
    <citation type="submission" date="2022-04" db="EMBL/GenBank/DDBJ databases">
        <title>Carnegiea gigantea Genome sequencing and assembly v2.</title>
        <authorList>
            <person name="Copetti D."/>
            <person name="Sanderson M.J."/>
            <person name="Burquez A."/>
            <person name="Wojciechowski M.F."/>
        </authorList>
    </citation>
    <scope>NUCLEOTIDE SEQUENCE</scope>
    <source>
        <strain evidence="3">SGP5-SGP5p</strain>
        <tissue evidence="3">Aerial part</tissue>
    </source>
</reference>
<dbReference type="AlphaFoldDB" id="A0A9Q1K372"/>
<feature type="region of interest" description="Disordered" evidence="1">
    <location>
        <begin position="435"/>
        <end position="454"/>
    </location>
</feature>
<dbReference type="InterPro" id="IPR007651">
    <property type="entry name" value="Lipin_N"/>
</dbReference>
<dbReference type="PANTHER" id="PTHR12181:SF12">
    <property type="entry name" value="PHOSPHATIDATE PHOSPHATASE"/>
    <property type="match status" value="1"/>
</dbReference>
<sequence length="664" mass="71040">MFAVGRLGSYISRGVSTVSRPLQPFGGAVDIIVVEQPDGTFKSCPWYVRFGKSQAGLRPEEKVVRVNVNDVDADFYMYLDNNGDAYLLKEVDEAESFASFGDENVLSPRIRRMQKSRSCDYDANRTHLVSEFEAANGNMLTRANSRQGALFGLSFGGKSDTEGDSWQGKGTAGATNSLERAEMAADLLEVRWTTNLGTGEKWKANPPQVPKPKLPVTGDVGKVGVEGAPNTENSLMNGHHDKVVDSFVSDEVMGAFCTPGCVQSTSTKETDAEGPCSVNQGNDAEVCTLEETHVVVDLASNGSEVPYGVGDGTVDKDGNAERDISAISVSGLKVSCSLESAQNEGCSSLGEEHSYTGNAPGGGCLMENESRTNNVGCSNSTSHVTEVNVMPQLGEGNGQSNGSKLVTVESMEDSNDQLSVISSEQVCTVLTSEVDTKSNQNPCPGALPRQHEDTKEDNAEYTACCNAGEKTLGNLTQSDSSEEEQFSFSDLDDCKINEVDQVGVSSPDDGKECLPLDSTQSSEEDVTEAINTAGAPPPTTGKLLQDDQFLIRPSPKFKSKEISRPISIPSYQKEGEEELITLMTESLPCMHKLRGPQCLSRSLDSNLEAMRIVNDDAQVCSQSGVHSTRNGSEISEEIKSILSDPAVGVAISSFTLILEYPAVV</sequence>
<organism evidence="3 4">
    <name type="scientific">Carnegiea gigantea</name>
    <dbReference type="NCBI Taxonomy" id="171969"/>
    <lineage>
        <taxon>Eukaryota</taxon>
        <taxon>Viridiplantae</taxon>
        <taxon>Streptophyta</taxon>
        <taxon>Embryophyta</taxon>
        <taxon>Tracheophyta</taxon>
        <taxon>Spermatophyta</taxon>
        <taxon>Magnoliopsida</taxon>
        <taxon>eudicotyledons</taxon>
        <taxon>Gunneridae</taxon>
        <taxon>Pentapetalae</taxon>
        <taxon>Caryophyllales</taxon>
        <taxon>Cactineae</taxon>
        <taxon>Cactaceae</taxon>
        <taxon>Cactoideae</taxon>
        <taxon>Echinocereeae</taxon>
        <taxon>Carnegiea</taxon>
    </lineage>
</organism>
<keyword evidence="4" id="KW-1185">Reference proteome</keyword>
<evidence type="ECO:0000313" key="3">
    <source>
        <dbReference type="EMBL" id="KAJ8435817.1"/>
    </source>
</evidence>